<accession>M1ANK9</accession>
<evidence type="ECO:0000313" key="3">
    <source>
        <dbReference type="Proteomes" id="UP000011115"/>
    </source>
</evidence>
<evidence type="ECO:0000256" key="1">
    <source>
        <dbReference type="SAM" id="Phobius"/>
    </source>
</evidence>
<protein>
    <submittedName>
        <fullName evidence="2">Casein kinase</fullName>
    </submittedName>
</protein>
<keyword evidence="1" id="KW-1133">Transmembrane helix</keyword>
<dbReference type="ExpressionAtlas" id="M1ANK9">
    <property type="expression patterns" value="baseline"/>
</dbReference>
<sequence>MLCHLLKDREGHQWDRIFGTGFLVLLEHFPGGMLLVLVGMGTTPETRLQMIYLHLKMCKLIQKEAVPREIAARPEGLQFQVADRALQVNLRRVAQAAD</sequence>
<dbReference type="Gramene" id="PGSC0003DMT400026691">
    <property type="protein sequence ID" value="PGSC0003DMT400026691"/>
    <property type="gene ID" value="PGSC0003DMG400010312"/>
</dbReference>
<reference evidence="2" key="2">
    <citation type="submission" date="2015-06" db="UniProtKB">
        <authorList>
            <consortium name="EnsemblPlants"/>
        </authorList>
    </citation>
    <scope>IDENTIFICATION</scope>
    <source>
        <strain evidence="2">DM1-3 516 R44</strain>
    </source>
</reference>
<feature type="transmembrane region" description="Helical" evidence="1">
    <location>
        <begin position="17"/>
        <end position="40"/>
    </location>
</feature>
<keyword evidence="3" id="KW-1185">Reference proteome</keyword>
<dbReference type="Proteomes" id="UP000011115">
    <property type="component" value="Unassembled WGS sequence"/>
</dbReference>
<keyword evidence="1" id="KW-0812">Transmembrane</keyword>
<dbReference type="HOGENOM" id="CLU_2337703_0_0_1"/>
<name>M1ANK9_SOLTU</name>
<dbReference type="EnsemblPlants" id="PGSC0003DMT400026691">
    <property type="protein sequence ID" value="PGSC0003DMT400026691"/>
    <property type="gene ID" value="PGSC0003DMG400010312"/>
</dbReference>
<dbReference type="AlphaFoldDB" id="M1ANK9"/>
<organism evidence="2 3">
    <name type="scientific">Solanum tuberosum</name>
    <name type="common">Potato</name>
    <dbReference type="NCBI Taxonomy" id="4113"/>
    <lineage>
        <taxon>Eukaryota</taxon>
        <taxon>Viridiplantae</taxon>
        <taxon>Streptophyta</taxon>
        <taxon>Embryophyta</taxon>
        <taxon>Tracheophyta</taxon>
        <taxon>Spermatophyta</taxon>
        <taxon>Magnoliopsida</taxon>
        <taxon>eudicotyledons</taxon>
        <taxon>Gunneridae</taxon>
        <taxon>Pentapetalae</taxon>
        <taxon>asterids</taxon>
        <taxon>lamiids</taxon>
        <taxon>Solanales</taxon>
        <taxon>Solanaceae</taxon>
        <taxon>Solanoideae</taxon>
        <taxon>Solaneae</taxon>
        <taxon>Solanum</taxon>
    </lineage>
</organism>
<evidence type="ECO:0000313" key="2">
    <source>
        <dbReference type="EnsemblPlants" id="PGSC0003DMT400026691"/>
    </source>
</evidence>
<dbReference type="OrthoDB" id="5800476at2759"/>
<gene>
    <name evidence="2" type="primary">LOC102593906</name>
</gene>
<reference evidence="3" key="1">
    <citation type="journal article" date="2011" name="Nature">
        <title>Genome sequence and analysis of the tuber crop potato.</title>
        <authorList>
            <consortium name="The Potato Genome Sequencing Consortium"/>
        </authorList>
    </citation>
    <scope>NUCLEOTIDE SEQUENCE [LARGE SCALE GENOMIC DNA]</scope>
    <source>
        <strain evidence="3">cv. DM1-3 516 R44</strain>
    </source>
</reference>
<keyword evidence="1" id="KW-0472">Membrane</keyword>
<proteinExistence type="predicted"/>